<proteinExistence type="inferred from homology"/>
<evidence type="ECO:0000313" key="10">
    <source>
        <dbReference type="Proteomes" id="UP001363151"/>
    </source>
</evidence>
<keyword evidence="5 6" id="KW-0009">Actin-binding</keyword>
<dbReference type="Gene3D" id="1.10.10.820">
    <property type="match status" value="1"/>
</dbReference>
<dbReference type="PRINTS" id="PR00193">
    <property type="entry name" value="MYOSINHEAVY"/>
</dbReference>
<feature type="binding site" evidence="6">
    <location>
        <begin position="163"/>
        <end position="170"/>
    </location>
    <ligand>
        <name>ATP</name>
        <dbReference type="ChEBI" id="CHEBI:30616"/>
    </ligand>
</feature>
<feature type="region of interest" description="Disordered" evidence="7">
    <location>
        <begin position="1252"/>
        <end position="1337"/>
    </location>
</feature>
<evidence type="ECO:0000256" key="5">
    <source>
        <dbReference type="ARBA" id="ARBA00023203"/>
    </source>
</evidence>
<name>A0ABR1GG43_AURAN</name>
<feature type="compositionally biased region" description="Low complexity" evidence="7">
    <location>
        <begin position="1285"/>
        <end position="1310"/>
    </location>
</feature>
<comment type="caution">
    <text evidence="9">The sequence shown here is derived from an EMBL/GenBank/DDBJ whole genome shotgun (WGS) entry which is preliminary data.</text>
</comment>
<evidence type="ECO:0000256" key="1">
    <source>
        <dbReference type="ARBA" id="ARBA00022741"/>
    </source>
</evidence>
<feature type="compositionally biased region" description="Low complexity" evidence="7">
    <location>
        <begin position="1252"/>
        <end position="1265"/>
    </location>
</feature>
<dbReference type="Gene3D" id="1.20.5.4820">
    <property type="match status" value="1"/>
</dbReference>
<dbReference type="EMBL" id="JBBJCI010000011">
    <property type="protein sequence ID" value="KAK7254957.1"/>
    <property type="molecule type" value="Genomic_DNA"/>
</dbReference>
<dbReference type="InterPro" id="IPR001609">
    <property type="entry name" value="Myosin_head_motor_dom-like"/>
</dbReference>
<dbReference type="PANTHER" id="PTHR13140:SF706">
    <property type="entry name" value="DILUTE CLASS UNCONVENTIONAL MYOSIN, ISOFORM C"/>
    <property type="match status" value="1"/>
</dbReference>
<dbReference type="Gene3D" id="1.20.58.530">
    <property type="match status" value="1"/>
</dbReference>
<feature type="compositionally biased region" description="Pro residues" evidence="7">
    <location>
        <begin position="1275"/>
        <end position="1284"/>
    </location>
</feature>
<reference evidence="9 10" key="1">
    <citation type="submission" date="2024-03" db="EMBL/GenBank/DDBJ databases">
        <title>Aureococcus anophagefferens CCMP1851 and Kratosvirus quantuckense: Draft genome of a second virus-susceptible host strain in the model system.</title>
        <authorList>
            <person name="Chase E."/>
            <person name="Truchon A.R."/>
            <person name="Schepens W."/>
            <person name="Wilhelm S.W."/>
        </authorList>
    </citation>
    <scope>NUCLEOTIDE SEQUENCE [LARGE SCALE GENOMIC DNA]</scope>
    <source>
        <strain evidence="9 10">CCMP1851</strain>
    </source>
</reference>
<keyword evidence="10" id="KW-1185">Reference proteome</keyword>
<dbReference type="PROSITE" id="PS51456">
    <property type="entry name" value="MYOSIN_MOTOR"/>
    <property type="match status" value="1"/>
</dbReference>
<evidence type="ECO:0000256" key="7">
    <source>
        <dbReference type="SAM" id="MobiDB-lite"/>
    </source>
</evidence>
<feature type="domain" description="Myosin motor" evidence="8">
    <location>
        <begin position="68"/>
        <end position="781"/>
    </location>
</feature>
<dbReference type="SMART" id="SM00242">
    <property type="entry name" value="MYSc"/>
    <property type="match status" value="1"/>
</dbReference>
<gene>
    <name evidence="9" type="ORF">SO694_00138067</name>
</gene>
<sequence length="1369" mass="146786">MAPKSRRRSELDRGEWVFVEDAAEAWVLGKVEARSAGDVTVLVGGERKVIKLRKDGGNVADSGTSLNEDIENLVDLDSFTEGSILHHVRKRFRGDLIYTLVGSILVAVNPFKRLPIYTPELMDSYRARASGGDPPPPHVFLTAARCYDAMVDTKQSQSVLISGESGAGKTETTKFVLAFVARVAGRGGGAGAGKSVEEQILQSNPVLEAYGNAKTLRNNNSSRFGTWRRKWMKIEFEGNSKIRGCSITNYLLEKSRVVWQSKGERSYHAFYQLFKGAKEREAYGIGADPEAFATLTKGGCTTVDAIDDAQEWDDQRAALDILDFSKDDQRVALGVVAATLHLGLAAFSADGDGSRVSDAACLAKAAPLLGVDAGKLAAALTTRTEQMGRGSMVTIKLSPPAAKDAADALAKALYGRLFDWLVVKINASISRGEGACHVGVLDIFGFEVFKVNSFEQLCINYTNEKLQLFFNDVVFGEEMKMYESEGVPHTHMAFEDNARCVALLDGKPVNLLSLLDDECSGGASAKDAKYGSKAINTFAQGPHKNAYFGGKDPSGRSFAVRHFAGAVTYDTAGFVEKNRDTISTTLSTLCMEAAVPLVARFFAEPPAAEPASPASPGGGRKKKKGAKTLGAAFRAQLHGLMDALKATQPHFVRCVKSNPGKKPDVFDGALCLQQLKYSGLFEAIKIRKAGYAYRVPHAVFAKRYALTAPRGGFDLVRKHGKNLPADVALTCCENILNDPANLAALLAADGAKDAAAVMAVGKTRVFLKDALAQKALETRRARAMESFVVLCQAAWRSFAARSKAGGGLAESRRKAKRDALRKQRAKAAGDLVTRWIRGARVRRSLAGARKNLAGLRAAAKRTAGAAVDDYGALRDLDDALRPFLEAQTGPDGAPRADLGKCFAGPPKAGEPSAHLLAHLPAPVAREVAAAAAALYRLREGGKLLHAIADARAAHDVKKLRRLLKRADDLDLGDCEAVASARAEFEDIVKRAELVESLRRFVADPFGAQAPSGADLDVPKLLEEAARLGLASPEVDEARRRYDEVEPTLDARRELRHAVEGVHADGIDASLKRVLALLDGCDPAAAAAGRQWPELRAARAMRRMLKFEKLACAPSGRAKTKAQKAEPVLSEALLELCFRCELASDSPAAAAEASAGLAHAAGDDRDAVVRAYKWRAMFCTWLYPSAPEDVDVDAALSGRAPPSPPADAAPATPDRRYSDVSGASTPEASPTRRGGEDPAEALGAVVFEGLDVAAARRPTAPRASSTARRRRRRSPPRSPRPPRPGCPGRAPSTPRPAVAAARRCSARAADAGPSRRAPDYPGISRQEASDLAKSRANLKKSRAALQRTNKKLHIVTGVHAARRRKSAWHP</sequence>
<dbReference type="Proteomes" id="UP001363151">
    <property type="component" value="Unassembled WGS sequence"/>
</dbReference>
<protein>
    <submittedName>
        <fullName evidence="9">Cytoskeleton-associated protein</fullName>
    </submittedName>
</protein>
<dbReference type="Gene3D" id="3.40.850.10">
    <property type="entry name" value="Kinesin motor domain"/>
    <property type="match status" value="1"/>
</dbReference>
<keyword evidence="1 6" id="KW-0547">Nucleotide-binding</keyword>
<accession>A0ABR1GG43</accession>
<comment type="similarity">
    <text evidence="6">Belongs to the TRAFAC class myosin-kinesin ATPase superfamily. Myosin family.</text>
</comment>
<feature type="region of interest" description="Disordered" evidence="7">
    <location>
        <begin position="1193"/>
        <end position="1236"/>
    </location>
</feature>
<keyword evidence="2 6" id="KW-0067">ATP-binding</keyword>
<evidence type="ECO:0000256" key="6">
    <source>
        <dbReference type="PROSITE-ProRule" id="PRU00782"/>
    </source>
</evidence>
<feature type="region of interest" description="Actin-binding" evidence="6">
    <location>
        <begin position="637"/>
        <end position="659"/>
    </location>
</feature>
<evidence type="ECO:0000256" key="3">
    <source>
        <dbReference type="ARBA" id="ARBA00023123"/>
    </source>
</evidence>
<dbReference type="InterPro" id="IPR027417">
    <property type="entry name" value="P-loop_NTPase"/>
</dbReference>
<dbReference type="InterPro" id="IPR036961">
    <property type="entry name" value="Kinesin_motor_dom_sf"/>
</dbReference>
<dbReference type="PANTHER" id="PTHR13140">
    <property type="entry name" value="MYOSIN"/>
    <property type="match status" value="1"/>
</dbReference>
<dbReference type="CDD" id="cd00124">
    <property type="entry name" value="MYSc"/>
    <property type="match status" value="1"/>
</dbReference>
<dbReference type="Gene3D" id="1.20.120.720">
    <property type="entry name" value="Myosin VI head, motor domain, U50 subdomain"/>
    <property type="match status" value="1"/>
</dbReference>
<organism evidence="9 10">
    <name type="scientific">Aureococcus anophagefferens</name>
    <name type="common">Harmful bloom alga</name>
    <dbReference type="NCBI Taxonomy" id="44056"/>
    <lineage>
        <taxon>Eukaryota</taxon>
        <taxon>Sar</taxon>
        <taxon>Stramenopiles</taxon>
        <taxon>Ochrophyta</taxon>
        <taxon>Pelagophyceae</taxon>
        <taxon>Pelagomonadales</taxon>
        <taxon>Pelagomonadaceae</taxon>
        <taxon>Aureococcus</taxon>
    </lineage>
</organism>
<dbReference type="SUPFAM" id="SSF52540">
    <property type="entry name" value="P-loop containing nucleoside triphosphate hydrolases"/>
    <property type="match status" value="1"/>
</dbReference>
<evidence type="ECO:0000256" key="4">
    <source>
        <dbReference type="ARBA" id="ARBA00023175"/>
    </source>
</evidence>
<evidence type="ECO:0000256" key="2">
    <source>
        <dbReference type="ARBA" id="ARBA00022840"/>
    </source>
</evidence>
<keyword evidence="4 6" id="KW-0505">Motor protein</keyword>
<dbReference type="Pfam" id="PF00063">
    <property type="entry name" value="Myosin_head"/>
    <property type="match status" value="1"/>
</dbReference>
<evidence type="ECO:0000313" key="9">
    <source>
        <dbReference type="EMBL" id="KAK7254957.1"/>
    </source>
</evidence>
<keyword evidence="3 6" id="KW-0518">Myosin</keyword>
<evidence type="ECO:0000259" key="8">
    <source>
        <dbReference type="PROSITE" id="PS51456"/>
    </source>
</evidence>